<keyword evidence="7" id="KW-0862">Zinc</keyword>
<keyword evidence="8 11" id="KW-1133">Transmembrane helix</keyword>
<dbReference type="AlphaFoldDB" id="A0A1G1VLJ6"/>
<dbReference type="Pfam" id="PF17820">
    <property type="entry name" value="PDZ_6"/>
    <property type="match status" value="1"/>
</dbReference>
<evidence type="ECO:0000256" key="7">
    <source>
        <dbReference type="ARBA" id="ARBA00022833"/>
    </source>
</evidence>
<dbReference type="GO" id="GO:0006508">
    <property type="term" value="P:proteolysis"/>
    <property type="evidence" value="ECO:0007669"/>
    <property type="project" value="UniProtKB-KW"/>
</dbReference>
<evidence type="ECO:0000256" key="9">
    <source>
        <dbReference type="ARBA" id="ARBA00023049"/>
    </source>
</evidence>
<comment type="subcellular location">
    <subcellularLocation>
        <location evidence="2">Membrane</location>
        <topology evidence="2">Multi-pass membrane protein</topology>
    </subcellularLocation>
</comment>
<evidence type="ECO:0000256" key="5">
    <source>
        <dbReference type="ARBA" id="ARBA00022692"/>
    </source>
</evidence>
<dbReference type="InterPro" id="IPR001478">
    <property type="entry name" value="PDZ"/>
</dbReference>
<dbReference type="Gene3D" id="2.30.42.10">
    <property type="match status" value="1"/>
</dbReference>
<keyword evidence="6" id="KW-0378">Hydrolase</keyword>
<feature type="transmembrane region" description="Helical" evidence="11">
    <location>
        <begin position="308"/>
        <end position="328"/>
    </location>
</feature>
<dbReference type="GO" id="GO:0016020">
    <property type="term" value="C:membrane"/>
    <property type="evidence" value="ECO:0007669"/>
    <property type="project" value="UniProtKB-SubCell"/>
</dbReference>
<evidence type="ECO:0000256" key="6">
    <source>
        <dbReference type="ARBA" id="ARBA00022801"/>
    </source>
</evidence>
<dbReference type="CDD" id="cd06163">
    <property type="entry name" value="S2P-M50_PDZ_RseP-like"/>
    <property type="match status" value="1"/>
</dbReference>
<keyword evidence="10 11" id="KW-0472">Membrane</keyword>
<organism evidence="13 14">
    <name type="scientific">Candidatus Chisholmbacteria bacterium RIFCSPHIGHO2_01_FULL_49_18</name>
    <dbReference type="NCBI Taxonomy" id="1797590"/>
    <lineage>
        <taxon>Bacteria</taxon>
        <taxon>Candidatus Chisholmiibacteriota</taxon>
    </lineage>
</organism>
<evidence type="ECO:0000256" key="3">
    <source>
        <dbReference type="ARBA" id="ARBA00007931"/>
    </source>
</evidence>
<comment type="cofactor">
    <cofactor evidence="1">
        <name>Zn(2+)</name>
        <dbReference type="ChEBI" id="CHEBI:29105"/>
    </cofactor>
</comment>
<evidence type="ECO:0000256" key="8">
    <source>
        <dbReference type="ARBA" id="ARBA00022989"/>
    </source>
</evidence>
<feature type="transmembrane region" description="Helical" evidence="11">
    <location>
        <begin position="358"/>
        <end position="376"/>
    </location>
</feature>
<evidence type="ECO:0000256" key="11">
    <source>
        <dbReference type="SAM" id="Phobius"/>
    </source>
</evidence>
<evidence type="ECO:0000259" key="12">
    <source>
        <dbReference type="PROSITE" id="PS50106"/>
    </source>
</evidence>
<keyword evidence="4" id="KW-0645">Protease</keyword>
<comment type="similarity">
    <text evidence="3">Belongs to the peptidase M50B family.</text>
</comment>
<dbReference type="InterPro" id="IPR004387">
    <property type="entry name" value="Pept_M50_Zn"/>
</dbReference>
<dbReference type="PANTHER" id="PTHR42837">
    <property type="entry name" value="REGULATOR OF SIGMA-E PROTEASE RSEP"/>
    <property type="match status" value="1"/>
</dbReference>
<dbReference type="PROSITE" id="PS50106">
    <property type="entry name" value="PDZ"/>
    <property type="match status" value="1"/>
</dbReference>
<gene>
    <name evidence="13" type="ORF">A2785_01465</name>
</gene>
<evidence type="ECO:0000256" key="10">
    <source>
        <dbReference type="ARBA" id="ARBA00023136"/>
    </source>
</evidence>
<protein>
    <recommendedName>
        <fullName evidence="12">PDZ domain-containing protein</fullName>
    </recommendedName>
</protein>
<dbReference type="InterPro" id="IPR036034">
    <property type="entry name" value="PDZ_sf"/>
</dbReference>
<name>A0A1G1VLJ6_9BACT</name>
<dbReference type="InterPro" id="IPR008915">
    <property type="entry name" value="Peptidase_M50"/>
</dbReference>
<dbReference type="Pfam" id="PF02163">
    <property type="entry name" value="Peptidase_M50"/>
    <property type="match status" value="1"/>
</dbReference>
<evidence type="ECO:0000313" key="14">
    <source>
        <dbReference type="Proteomes" id="UP000179069"/>
    </source>
</evidence>
<evidence type="ECO:0000256" key="2">
    <source>
        <dbReference type="ARBA" id="ARBA00004141"/>
    </source>
</evidence>
<keyword evidence="9" id="KW-0482">Metalloprotease</keyword>
<dbReference type="SUPFAM" id="SSF50156">
    <property type="entry name" value="PDZ domain-like"/>
    <property type="match status" value="1"/>
</dbReference>
<sequence length="398" mass="42682">MTFLIFLGVLSLLVFVHEAGHFLVAKKAGIRVEEFGFGIPPRIIGKKIGETIYSLNLLPIGGFVRLLGEDREEVSESDRLGLTREELKKRAFFTQPKRIRIAVVVSGVIMNFLLGVVLFSGLYTAIGIPTAADGVQIVELFKDSPAASAFELGDEVVSVEGTAVQTPQEFQDLVQGKSGQEVGFEVLRGGALTIITALARSEPPVHYGAPTLQLSDDKRGIACVRPANQEGALGVVISSKTEMMHYPIWQMPFRAAGFGLKVAYGWGSNIIRGLGGLLTQLVCGSVPQDIGGPVEIAFLISEVSKTGFAPLINLVAVLSINLAIVNLLPIPALDGGRLLFIMMEAVIGRTISPRAERLTHAVGMALLLALMFAITVQDILRRSGAESLGALVERVVRM</sequence>
<feature type="domain" description="PDZ" evidence="12">
    <location>
        <begin position="98"/>
        <end position="165"/>
    </location>
</feature>
<dbReference type="EMBL" id="MHCI01000018">
    <property type="protein sequence ID" value="OGY16241.1"/>
    <property type="molecule type" value="Genomic_DNA"/>
</dbReference>
<dbReference type="PANTHER" id="PTHR42837:SF2">
    <property type="entry name" value="MEMBRANE METALLOPROTEASE ARASP2, CHLOROPLASTIC-RELATED"/>
    <property type="match status" value="1"/>
</dbReference>
<dbReference type="Proteomes" id="UP000179069">
    <property type="component" value="Unassembled WGS sequence"/>
</dbReference>
<evidence type="ECO:0000256" key="4">
    <source>
        <dbReference type="ARBA" id="ARBA00022670"/>
    </source>
</evidence>
<accession>A0A1G1VLJ6</accession>
<evidence type="ECO:0000313" key="13">
    <source>
        <dbReference type="EMBL" id="OGY16241.1"/>
    </source>
</evidence>
<proteinExistence type="inferred from homology"/>
<dbReference type="InterPro" id="IPR041489">
    <property type="entry name" value="PDZ_6"/>
</dbReference>
<dbReference type="SMART" id="SM00228">
    <property type="entry name" value="PDZ"/>
    <property type="match status" value="1"/>
</dbReference>
<dbReference type="GO" id="GO:0004222">
    <property type="term" value="F:metalloendopeptidase activity"/>
    <property type="evidence" value="ECO:0007669"/>
    <property type="project" value="InterPro"/>
</dbReference>
<comment type="caution">
    <text evidence="13">The sequence shown here is derived from an EMBL/GenBank/DDBJ whole genome shotgun (WGS) entry which is preliminary data.</text>
</comment>
<evidence type="ECO:0000256" key="1">
    <source>
        <dbReference type="ARBA" id="ARBA00001947"/>
    </source>
</evidence>
<feature type="transmembrane region" description="Helical" evidence="11">
    <location>
        <begin position="99"/>
        <end position="123"/>
    </location>
</feature>
<reference evidence="13 14" key="1">
    <citation type="journal article" date="2016" name="Nat. Commun.">
        <title>Thousands of microbial genomes shed light on interconnected biogeochemical processes in an aquifer system.</title>
        <authorList>
            <person name="Anantharaman K."/>
            <person name="Brown C.T."/>
            <person name="Hug L.A."/>
            <person name="Sharon I."/>
            <person name="Castelle C.J."/>
            <person name="Probst A.J."/>
            <person name="Thomas B.C."/>
            <person name="Singh A."/>
            <person name="Wilkins M.J."/>
            <person name="Karaoz U."/>
            <person name="Brodie E.L."/>
            <person name="Williams K.H."/>
            <person name="Hubbard S.S."/>
            <person name="Banfield J.F."/>
        </authorList>
    </citation>
    <scope>NUCLEOTIDE SEQUENCE [LARGE SCALE GENOMIC DNA]</scope>
</reference>
<keyword evidence="5 11" id="KW-0812">Transmembrane</keyword>